<keyword evidence="4" id="KW-1185">Reference proteome</keyword>
<feature type="domain" description="Glycosyl transferase family 1" evidence="2">
    <location>
        <begin position="207"/>
        <end position="368"/>
    </location>
</feature>
<dbReference type="PANTHER" id="PTHR46401:SF2">
    <property type="entry name" value="GLYCOSYLTRANSFERASE WBBK-RELATED"/>
    <property type="match status" value="1"/>
</dbReference>
<dbReference type="Gene3D" id="3.40.50.2000">
    <property type="entry name" value="Glycogen Phosphorylase B"/>
    <property type="match status" value="1"/>
</dbReference>
<dbReference type="Proteomes" id="UP001055102">
    <property type="component" value="Unassembled WGS sequence"/>
</dbReference>
<dbReference type="EMBL" id="BPQR01000085">
    <property type="protein sequence ID" value="GJE08690.1"/>
    <property type="molecule type" value="Genomic_DNA"/>
</dbReference>
<dbReference type="SUPFAM" id="SSF53756">
    <property type="entry name" value="UDP-Glycosyltransferase/glycogen phosphorylase"/>
    <property type="match status" value="1"/>
</dbReference>
<organism evidence="3 4">
    <name type="scientific">Methylobacterium jeotgali</name>
    <dbReference type="NCBI Taxonomy" id="381630"/>
    <lineage>
        <taxon>Bacteria</taxon>
        <taxon>Pseudomonadati</taxon>
        <taxon>Pseudomonadota</taxon>
        <taxon>Alphaproteobacteria</taxon>
        <taxon>Hyphomicrobiales</taxon>
        <taxon>Methylobacteriaceae</taxon>
        <taxon>Methylobacterium</taxon>
    </lineage>
</organism>
<reference evidence="3" key="2">
    <citation type="submission" date="2021-08" db="EMBL/GenBank/DDBJ databases">
        <authorList>
            <person name="Tani A."/>
            <person name="Ola A."/>
            <person name="Ogura Y."/>
            <person name="Katsura K."/>
            <person name="Hayashi T."/>
        </authorList>
    </citation>
    <scope>NUCLEOTIDE SEQUENCE</scope>
    <source>
        <strain evidence="3">LMG 23639</strain>
    </source>
</reference>
<dbReference type="CDD" id="cd03809">
    <property type="entry name" value="GT4_MtfB-like"/>
    <property type="match status" value="1"/>
</dbReference>
<dbReference type="RefSeq" id="WP_238278612.1">
    <property type="nucleotide sequence ID" value="NZ_BPQR01000085.1"/>
</dbReference>
<comment type="caution">
    <text evidence="3">The sequence shown here is derived from an EMBL/GenBank/DDBJ whole genome shotgun (WGS) entry which is preliminary data.</text>
</comment>
<evidence type="ECO:0000313" key="3">
    <source>
        <dbReference type="EMBL" id="GJE08690.1"/>
    </source>
</evidence>
<gene>
    <name evidence="3" type="ORF">AOPFMNJM_4033</name>
</gene>
<evidence type="ECO:0000256" key="1">
    <source>
        <dbReference type="ARBA" id="ARBA00022679"/>
    </source>
</evidence>
<sequence>MSAAGKAVAALAARMEVADAHLYVEATPLLADVWTGIPVVAAALSERFLARMPERVSFFRDDTLIGHADIAELLARRTGALLAPEIMGRTRPFAPLDLYRCSGPALGFYPSVKPVPGMFDREVSVVHDLSTLVTPEFHAARNIRFHLETLHAEVASNDLTLCVSDATLEDVAHYLGPPRSRLAAMPNAVEWSPDLALRFEAEFGGKPAEPFVLVLGTREPRKNHALIFALIEARPELLDAYRFVFAGPPGWLEDRLALPEPVRRGFERGRILHTGFLDEFAKYALLRRARFSVYASLYEGFGLPVLESLSLGTPCLSSLSSSLPEVGRDAALHFDPLSVEDLSDRIAAVAALDASGRRALSRRCIEAAAHFSWDASFAILCGHLARLV</sequence>
<dbReference type="Pfam" id="PF00534">
    <property type="entry name" value="Glycos_transf_1"/>
    <property type="match status" value="1"/>
</dbReference>
<keyword evidence="1" id="KW-0808">Transferase</keyword>
<proteinExistence type="predicted"/>
<evidence type="ECO:0000259" key="2">
    <source>
        <dbReference type="Pfam" id="PF00534"/>
    </source>
</evidence>
<evidence type="ECO:0000313" key="4">
    <source>
        <dbReference type="Proteomes" id="UP001055102"/>
    </source>
</evidence>
<dbReference type="InterPro" id="IPR001296">
    <property type="entry name" value="Glyco_trans_1"/>
</dbReference>
<reference evidence="3" key="1">
    <citation type="journal article" date="2021" name="Front. Microbiol.">
        <title>Comprehensive Comparative Genomics and Phenotyping of Methylobacterium Species.</title>
        <authorList>
            <person name="Alessa O."/>
            <person name="Ogura Y."/>
            <person name="Fujitani Y."/>
            <person name="Takami H."/>
            <person name="Hayashi T."/>
            <person name="Sahin N."/>
            <person name="Tani A."/>
        </authorList>
    </citation>
    <scope>NUCLEOTIDE SEQUENCE</scope>
    <source>
        <strain evidence="3">LMG 23639</strain>
    </source>
</reference>
<name>A0ABQ4T364_9HYPH</name>
<accession>A0ABQ4T364</accession>
<protein>
    <recommendedName>
        <fullName evidence="2">Glycosyl transferase family 1 domain-containing protein</fullName>
    </recommendedName>
</protein>
<dbReference type="PANTHER" id="PTHR46401">
    <property type="entry name" value="GLYCOSYLTRANSFERASE WBBK-RELATED"/>
    <property type="match status" value="1"/>
</dbReference>